<organism evidence="5 6">
    <name type="scientific">Brachionus plicatilis</name>
    <name type="common">Marine rotifer</name>
    <name type="synonym">Brachionus muelleri</name>
    <dbReference type="NCBI Taxonomy" id="10195"/>
    <lineage>
        <taxon>Eukaryota</taxon>
        <taxon>Metazoa</taxon>
        <taxon>Spiralia</taxon>
        <taxon>Gnathifera</taxon>
        <taxon>Rotifera</taxon>
        <taxon>Eurotatoria</taxon>
        <taxon>Monogononta</taxon>
        <taxon>Pseudotrocha</taxon>
        <taxon>Ploima</taxon>
        <taxon>Brachionidae</taxon>
        <taxon>Brachionus</taxon>
    </lineage>
</organism>
<evidence type="ECO:0000313" key="6">
    <source>
        <dbReference type="Proteomes" id="UP000276133"/>
    </source>
</evidence>
<proteinExistence type="inferred from homology"/>
<dbReference type="Pfam" id="PF00159">
    <property type="entry name" value="Hormone_3"/>
    <property type="match status" value="1"/>
</dbReference>
<dbReference type="PROSITE" id="PS00265">
    <property type="entry name" value="PANCREATIC_HORMONE_1"/>
    <property type="match status" value="1"/>
</dbReference>
<accession>A0A3M7PZW5</accession>
<reference evidence="5 6" key="1">
    <citation type="journal article" date="2018" name="Sci. Rep.">
        <title>Genomic signatures of local adaptation to the degree of environmental predictability in rotifers.</title>
        <authorList>
            <person name="Franch-Gras L."/>
            <person name="Hahn C."/>
            <person name="Garcia-Roger E.M."/>
            <person name="Carmona M.J."/>
            <person name="Serra M."/>
            <person name="Gomez A."/>
        </authorList>
    </citation>
    <scope>NUCLEOTIDE SEQUENCE [LARGE SCALE GENOMIC DNA]</scope>
    <source>
        <strain evidence="5">HYR1</strain>
    </source>
</reference>
<dbReference type="OrthoDB" id="9972427at2759"/>
<feature type="signal peptide" evidence="4">
    <location>
        <begin position="1"/>
        <end position="24"/>
    </location>
</feature>
<keyword evidence="3" id="KW-0964">Secreted</keyword>
<sequence>MHVKIFLPILFGLILCQLIAETVSFGIRDTSDEMPERPAVFKSKKELIDYIKRVNEYYGKVGRPRFGKRNYPLFGSKFNQQYRDSNEWNFN</sequence>
<dbReference type="GO" id="GO:0005576">
    <property type="term" value="C:extracellular region"/>
    <property type="evidence" value="ECO:0007669"/>
    <property type="project" value="UniProtKB-SubCell"/>
</dbReference>
<keyword evidence="6" id="KW-1185">Reference proteome</keyword>
<gene>
    <name evidence="5" type="ORF">BpHYR1_020099</name>
</gene>
<dbReference type="GO" id="GO:0007218">
    <property type="term" value="P:neuropeptide signaling pathway"/>
    <property type="evidence" value="ECO:0007669"/>
    <property type="project" value="UniProtKB-KW"/>
</dbReference>
<evidence type="ECO:0000256" key="3">
    <source>
        <dbReference type="ARBA" id="ARBA00022525"/>
    </source>
</evidence>
<dbReference type="InterPro" id="IPR020392">
    <property type="entry name" value="Pancreatic_hormone-like_CS"/>
</dbReference>
<name>A0A3M7PZW5_BRAPC</name>
<dbReference type="Proteomes" id="UP000276133">
    <property type="component" value="Unassembled WGS sequence"/>
</dbReference>
<dbReference type="AlphaFoldDB" id="A0A3M7PZW5"/>
<evidence type="ECO:0000256" key="1">
    <source>
        <dbReference type="ARBA" id="ARBA00004613"/>
    </source>
</evidence>
<dbReference type="PROSITE" id="PS50276">
    <property type="entry name" value="PANCREATIC_HORMONE_2"/>
    <property type="match status" value="1"/>
</dbReference>
<protein>
    <submittedName>
        <fullName evidence="5">Pro-neuropeptide Y-like isoform X1</fullName>
    </submittedName>
</protein>
<evidence type="ECO:0000256" key="2">
    <source>
        <dbReference type="ARBA" id="ARBA00010022"/>
    </source>
</evidence>
<evidence type="ECO:0000313" key="5">
    <source>
        <dbReference type="EMBL" id="RNA04727.1"/>
    </source>
</evidence>
<comment type="similarity">
    <text evidence="2">Belongs to the NPY family.</text>
</comment>
<keyword evidence="5" id="KW-0527">Neuropeptide</keyword>
<comment type="subcellular location">
    <subcellularLocation>
        <location evidence="1">Secreted</location>
    </subcellularLocation>
</comment>
<feature type="chain" id="PRO_5018096824" evidence="4">
    <location>
        <begin position="25"/>
        <end position="91"/>
    </location>
</feature>
<evidence type="ECO:0000256" key="4">
    <source>
        <dbReference type="SAM" id="SignalP"/>
    </source>
</evidence>
<dbReference type="GO" id="GO:0005179">
    <property type="term" value="F:hormone activity"/>
    <property type="evidence" value="ECO:0007669"/>
    <property type="project" value="InterPro"/>
</dbReference>
<dbReference type="EMBL" id="REGN01007992">
    <property type="protein sequence ID" value="RNA04727.1"/>
    <property type="molecule type" value="Genomic_DNA"/>
</dbReference>
<keyword evidence="4" id="KW-0732">Signal</keyword>
<comment type="caution">
    <text evidence="5">The sequence shown here is derived from an EMBL/GenBank/DDBJ whole genome shotgun (WGS) entry which is preliminary data.</text>
</comment>
<dbReference type="InterPro" id="IPR001955">
    <property type="entry name" value="Pancreatic_hormone-like"/>
</dbReference>